<keyword evidence="10" id="KW-1185">Reference proteome</keyword>
<gene>
    <name evidence="9" type="ORF">QTG54_009142</name>
</gene>
<evidence type="ECO:0000256" key="2">
    <source>
        <dbReference type="ARBA" id="ARBA00022737"/>
    </source>
</evidence>
<keyword evidence="3" id="KW-0560">Oxidoreductase</keyword>
<dbReference type="InterPro" id="IPR036249">
    <property type="entry name" value="Thioredoxin-like_sf"/>
</dbReference>
<dbReference type="SUPFAM" id="SSF52833">
    <property type="entry name" value="Thioredoxin-like"/>
    <property type="match status" value="1"/>
</dbReference>
<evidence type="ECO:0000259" key="8">
    <source>
        <dbReference type="PROSITE" id="PS51352"/>
    </source>
</evidence>
<dbReference type="Gene3D" id="3.40.30.10">
    <property type="entry name" value="Glutaredoxin"/>
    <property type="match status" value="1"/>
</dbReference>
<organism evidence="9 10">
    <name type="scientific">Skeletonema marinoi</name>
    <dbReference type="NCBI Taxonomy" id="267567"/>
    <lineage>
        <taxon>Eukaryota</taxon>
        <taxon>Sar</taxon>
        <taxon>Stramenopiles</taxon>
        <taxon>Ochrophyta</taxon>
        <taxon>Bacillariophyta</taxon>
        <taxon>Coscinodiscophyceae</taxon>
        <taxon>Thalassiosirophycidae</taxon>
        <taxon>Thalassiosirales</taxon>
        <taxon>Skeletonemataceae</taxon>
        <taxon>Skeletonema</taxon>
        <taxon>Skeletonema marinoi-dohrnii complex</taxon>
    </lineage>
</organism>
<dbReference type="InterPro" id="IPR013766">
    <property type="entry name" value="Thioredoxin_domain"/>
</dbReference>
<dbReference type="EC" id="1.8.1.8" evidence="1"/>
<reference evidence="9" key="1">
    <citation type="submission" date="2023-06" db="EMBL/GenBank/DDBJ databases">
        <title>Survivors Of The Sea: Transcriptome response of Skeletonema marinoi to long-term dormancy.</title>
        <authorList>
            <person name="Pinder M.I.M."/>
            <person name="Kourtchenko O."/>
            <person name="Robertson E.K."/>
            <person name="Larsson T."/>
            <person name="Maumus F."/>
            <person name="Osuna-Cruz C.M."/>
            <person name="Vancaester E."/>
            <person name="Stenow R."/>
            <person name="Vandepoele K."/>
            <person name="Ploug H."/>
            <person name="Bruchert V."/>
            <person name="Godhe A."/>
            <person name="Topel M."/>
        </authorList>
    </citation>
    <scope>NUCLEOTIDE SEQUENCE</scope>
    <source>
        <strain evidence="9">R05AC</strain>
    </source>
</reference>
<sequence>MATNWATELFGPKILTKPKTTGLPTESRFGGKSSKKLVALYFSASWCPPCKGFSPMLLDFYNSCKDDLDIVFVSSDRDEKSFSDYYQKLMPFLATMPAFNSEEARQQHIKMADTFQIKGIPTVIVLDGKTGNFITDNARTEIMKVTDEESKKALVKSWLEKEAVPIDQAEFNTGMSRGPLMKALMFFVNRPVYIFGLYYLIKQGLKYLDELGQDESEGGEL</sequence>
<comment type="similarity">
    <text evidence="5">Belongs to the nucleoredoxin family.</text>
</comment>
<dbReference type="InterPro" id="IPR012336">
    <property type="entry name" value="Thioredoxin-like_fold"/>
</dbReference>
<evidence type="ECO:0000256" key="5">
    <source>
        <dbReference type="ARBA" id="ARBA00025782"/>
    </source>
</evidence>
<comment type="catalytic activity">
    <reaction evidence="7">
        <text>[protein]-dithiol + NADP(+) = [protein]-disulfide + NADPH + H(+)</text>
        <dbReference type="Rhea" id="RHEA:18753"/>
        <dbReference type="Rhea" id="RHEA-COMP:10593"/>
        <dbReference type="Rhea" id="RHEA-COMP:10594"/>
        <dbReference type="ChEBI" id="CHEBI:15378"/>
        <dbReference type="ChEBI" id="CHEBI:29950"/>
        <dbReference type="ChEBI" id="CHEBI:50058"/>
        <dbReference type="ChEBI" id="CHEBI:57783"/>
        <dbReference type="ChEBI" id="CHEBI:58349"/>
        <dbReference type="EC" id="1.8.1.8"/>
    </reaction>
</comment>
<keyword evidence="4" id="KW-0520">NAD</keyword>
<dbReference type="AlphaFoldDB" id="A0AAD8Y639"/>
<name>A0AAD8Y639_9STRA</name>
<evidence type="ECO:0000313" key="9">
    <source>
        <dbReference type="EMBL" id="KAK1740192.1"/>
    </source>
</evidence>
<protein>
    <recommendedName>
        <fullName evidence="1">protein-disulfide reductase</fullName>
        <ecNumber evidence="1">1.8.1.8</ecNumber>
    </recommendedName>
</protein>
<accession>A0AAD8Y639</accession>
<feature type="domain" description="Thioredoxin" evidence="8">
    <location>
        <begin position="12"/>
        <end position="160"/>
    </location>
</feature>
<dbReference type="Proteomes" id="UP001224775">
    <property type="component" value="Unassembled WGS sequence"/>
</dbReference>
<evidence type="ECO:0000256" key="6">
    <source>
        <dbReference type="ARBA" id="ARBA00047388"/>
    </source>
</evidence>
<evidence type="ECO:0000256" key="3">
    <source>
        <dbReference type="ARBA" id="ARBA00023002"/>
    </source>
</evidence>
<dbReference type="EMBL" id="JATAAI010000016">
    <property type="protein sequence ID" value="KAK1740192.1"/>
    <property type="molecule type" value="Genomic_DNA"/>
</dbReference>
<keyword evidence="2" id="KW-0677">Repeat</keyword>
<dbReference type="InterPro" id="IPR052259">
    <property type="entry name" value="Nucleoredoxin-like"/>
</dbReference>
<comment type="catalytic activity">
    <reaction evidence="6">
        <text>[protein]-dithiol + NAD(+) = [protein]-disulfide + NADH + H(+)</text>
        <dbReference type="Rhea" id="RHEA:18749"/>
        <dbReference type="Rhea" id="RHEA-COMP:10593"/>
        <dbReference type="Rhea" id="RHEA-COMP:10594"/>
        <dbReference type="ChEBI" id="CHEBI:15378"/>
        <dbReference type="ChEBI" id="CHEBI:29950"/>
        <dbReference type="ChEBI" id="CHEBI:50058"/>
        <dbReference type="ChEBI" id="CHEBI:57540"/>
        <dbReference type="ChEBI" id="CHEBI:57945"/>
        <dbReference type="EC" id="1.8.1.8"/>
    </reaction>
</comment>
<dbReference type="PANTHER" id="PTHR13871:SF96">
    <property type="entry name" value="THIOREDOXIN DOMAIN-CONTAINING PROTEIN"/>
    <property type="match status" value="1"/>
</dbReference>
<comment type="caution">
    <text evidence="9">The sequence shown here is derived from an EMBL/GenBank/DDBJ whole genome shotgun (WGS) entry which is preliminary data.</text>
</comment>
<evidence type="ECO:0000313" key="10">
    <source>
        <dbReference type="Proteomes" id="UP001224775"/>
    </source>
</evidence>
<proteinExistence type="inferred from homology"/>
<dbReference type="Pfam" id="PF13905">
    <property type="entry name" value="Thioredoxin_8"/>
    <property type="match status" value="1"/>
</dbReference>
<evidence type="ECO:0000256" key="1">
    <source>
        <dbReference type="ARBA" id="ARBA00012612"/>
    </source>
</evidence>
<evidence type="ECO:0000256" key="7">
    <source>
        <dbReference type="ARBA" id="ARBA00047804"/>
    </source>
</evidence>
<evidence type="ECO:0000256" key="4">
    <source>
        <dbReference type="ARBA" id="ARBA00023027"/>
    </source>
</evidence>
<dbReference type="PANTHER" id="PTHR13871">
    <property type="entry name" value="THIOREDOXIN"/>
    <property type="match status" value="1"/>
</dbReference>
<dbReference type="PROSITE" id="PS51352">
    <property type="entry name" value="THIOREDOXIN_2"/>
    <property type="match status" value="1"/>
</dbReference>
<dbReference type="GO" id="GO:0047134">
    <property type="term" value="F:protein-disulfide reductase [NAD(P)H] activity"/>
    <property type="evidence" value="ECO:0007669"/>
    <property type="project" value="UniProtKB-EC"/>
</dbReference>